<keyword evidence="2" id="KW-1185">Reference proteome</keyword>
<sequence>MMLVQNLANLPAAMVADIVYETIDDKVPTILSKKVIENTFCNKIGFYGR</sequence>
<organism evidence="1 2">
    <name type="scientific">Bartonella pachyuromydis</name>
    <dbReference type="NCBI Taxonomy" id="931097"/>
    <lineage>
        <taxon>Bacteria</taxon>
        <taxon>Pseudomonadati</taxon>
        <taxon>Pseudomonadota</taxon>
        <taxon>Alphaproteobacteria</taxon>
        <taxon>Hyphomicrobiales</taxon>
        <taxon>Bartonellaceae</taxon>
        <taxon>Bartonella</taxon>
    </lineage>
</organism>
<comment type="caution">
    <text evidence="1">The sequence shown here is derived from an EMBL/GenBank/DDBJ whole genome shotgun (WGS) entry which is preliminary data.</text>
</comment>
<protein>
    <submittedName>
        <fullName evidence="1">Uncharacterized protein</fullName>
    </submittedName>
</protein>
<dbReference type="RefSeq" id="WP_345118439.1">
    <property type="nucleotide sequence ID" value="NZ_BAABJA010000002.1"/>
</dbReference>
<evidence type="ECO:0000313" key="2">
    <source>
        <dbReference type="Proteomes" id="UP001501699"/>
    </source>
</evidence>
<accession>A0ABP8VEX5</accession>
<dbReference type="Proteomes" id="UP001501699">
    <property type="component" value="Unassembled WGS sequence"/>
</dbReference>
<evidence type="ECO:0000313" key="1">
    <source>
        <dbReference type="EMBL" id="GAA4659504.1"/>
    </source>
</evidence>
<proteinExistence type="predicted"/>
<gene>
    <name evidence="1" type="ORF">GCM10023262_04010</name>
</gene>
<name>A0ABP8VEX5_9HYPH</name>
<reference evidence="2" key="1">
    <citation type="journal article" date="2019" name="Int. J. Syst. Evol. Microbiol.">
        <title>The Global Catalogue of Microorganisms (GCM) 10K type strain sequencing project: providing services to taxonomists for standard genome sequencing and annotation.</title>
        <authorList>
            <consortium name="The Broad Institute Genomics Platform"/>
            <consortium name="The Broad Institute Genome Sequencing Center for Infectious Disease"/>
            <person name="Wu L."/>
            <person name="Ma J."/>
        </authorList>
    </citation>
    <scope>NUCLEOTIDE SEQUENCE [LARGE SCALE GENOMIC DNA]</scope>
    <source>
        <strain evidence="2">JCM 17714</strain>
    </source>
</reference>
<dbReference type="EMBL" id="BAABJA010000002">
    <property type="protein sequence ID" value="GAA4659504.1"/>
    <property type="molecule type" value="Genomic_DNA"/>
</dbReference>